<dbReference type="InterPro" id="IPR052701">
    <property type="entry name" value="GAG_Ulvan_Degrading_Sulfatases"/>
</dbReference>
<dbReference type="InterPro" id="IPR000917">
    <property type="entry name" value="Sulfatase_N"/>
</dbReference>
<feature type="domain" description="Sulfatase N-terminal" evidence="1">
    <location>
        <begin position="8"/>
        <end position="334"/>
    </location>
</feature>
<evidence type="ECO:0000313" key="2">
    <source>
        <dbReference type="EMBL" id="MPQ44420.1"/>
    </source>
</evidence>
<dbReference type="CDD" id="cd16148">
    <property type="entry name" value="sulfatase_like"/>
    <property type="match status" value="1"/>
</dbReference>
<dbReference type="SUPFAM" id="SSF53649">
    <property type="entry name" value="Alkaline phosphatase-like"/>
    <property type="match status" value="1"/>
</dbReference>
<dbReference type="RefSeq" id="WP_152890876.1">
    <property type="nucleotide sequence ID" value="NZ_WHJC01000211.1"/>
</dbReference>
<organism evidence="2 3">
    <name type="scientific">Clostridium tarantellae</name>
    <dbReference type="NCBI Taxonomy" id="39493"/>
    <lineage>
        <taxon>Bacteria</taxon>
        <taxon>Bacillati</taxon>
        <taxon>Bacillota</taxon>
        <taxon>Clostridia</taxon>
        <taxon>Eubacteriales</taxon>
        <taxon>Clostridiaceae</taxon>
        <taxon>Clostridium</taxon>
    </lineage>
</organism>
<keyword evidence="3" id="KW-1185">Reference proteome</keyword>
<dbReference type="PANTHER" id="PTHR43751:SF3">
    <property type="entry name" value="SULFATASE N-TERMINAL DOMAIN-CONTAINING PROTEIN"/>
    <property type="match status" value="1"/>
</dbReference>
<name>A0A6I1MN75_9CLOT</name>
<dbReference type="AlphaFoldDB" id="A0A6I1MN75"/>
<comment type="caution">
    <text evidence="2">The sequence shown here is derived from an EMBL/GenBank/DDBJ whole genome shotgun (WGS) entry which is preliminary data.</text>
</comment>
<reference evidence="2 3" key="1">
    <citation type="submission" date="2019-10" db="EMBL/GenBank/DDBJ databases">
        <title>The Genome Sequence of Clostridium tarantellae Isolated from Fish Brain.</title>
        <authorList>
            <person name="Bano L."/>
            <person name="Kiel M."/>
            <person name="Sales G."/>
            <person name="Doxey A.C."/>
            <person name="Mansfield M.J."/>
            <person name="Schiavone M."/>
            <person name="Rossetto O."/>
            <person name="Pirazzini M."/>
            <person name="Dobrindt U."/>
            <person name="Montecucco C."/>
        </authorList>
    </citation>
    <scope>NUCLEOTIDE SEQUENCE [LARGE SCALE GENOMIC DNA]</scope>
    <source>
        <strain evidence="2 3">DSM 3997</strain>
    </source>
</reference>
<dbReference type="InterPro" id="IPR017850">
    <property type="entry name" value="Alkaline_phosphatase_core_sf"/>
</dbReference>
<gene>
    <name evidence="2" type="ORF">GBZ86_11695</name>
</gene>
<sequence>MRILMLDLDTLRPDHLGCYGYIRNTSPNIDSIAKDAVIFNNYYCSDAPCLPSRTALMSGKFGIHTGVVNHGGVAADYRLVGEKRGFKDRLAFDSLPAFLRNEGFHTTTISPFAERHSAWWFNAGFNEVYNTGKSGHESAEDVTPVVLKWLKDNGEKDNWFLHVNYWDPHTPYRAPKDFGNPFKNEPYAPWITKEVFEEHRNNKIGPHGPQEINMFDNKAYPEHPRYKTELKNYEDVRACFDGYDCGISFMDSDIGKLLKLLKDKGLYDDMAIIVTSDHGEAMGEFGIYGEHSIADYTTSRIPMIIKWPNGQKNHYDNGLHYNLDLAPTLAKLFNKKKRDYWDGESYASTILKGEEEGREYLVLGQCAHVCQRSVRFGDYLYMRTYHDGYHLFPKEMLFNIKEDPHEQYNLAIEKRDLCLEGVYRLQNWHDEMMATSDYEVDPLWTVIREGGPLHAKGHLKNYCNRLEETGRGWAVEELRKRHPREFFMNL</sequence>
<dbReference type="EMBL" id="WHJC01000211">
    <property type="protein sequence ID" value="MPQ44420.1"/>
    <property type="molecule type" value="Genomic_DNA"/>
</dbReference>
<dbReference type="PANTHER" id="PTHR43751">
    <property type="entry name" value="SULFATASE"/>
    <property type="match status" value="1"/>
</dbReference>
<dbReference type="Gene3D" id="3.40.720.10">
    <property type="entry name" value="Alkaline Phosphatase, subunit A"/>
    <property type="match status" value="1"/>
</dbReference>
<keyword evidence="2" id="KW-0808">Transferase</keyword>
<accession>A0A6I1MN75</accession>
<proteinExistence type="predicted"/>
<dbReference type="GO" id="GO:0016787">
    <property type="term" value="F:hydrolase activity"/>
    <property type="evidence" value="ECO:0007669"/>
    <property type="project" value="UniProtKB-KW"/>
</dbReference>
<dbReference type="Proteomes" id="UP000430345">
    <property type="component" value="Unassembled WGS sequence"/>
</dbReference>
<evidence type="ECO:0000313" key="3">
    <source>
        <dbReference type="Proteomes" id="UP000430345"/>
    </source>
</evidence>
<dbReference type="GO" id="GO:0016740">
    <property type="term" value="F:transferase activity"/>
    <property type="evidence" value="ECO:0007669"/>
    <property type="project" value="UniProtKB-KW"/>
</dbReference>
<dbReference type="OrthoDB" id="279611at2"/>
<keyword evidence="2" id="KW-0378">Hydrolase</keyword>
<protein>
    <submittedName>
        <fullName evidence="2">Sulfatase-like hydrolase/transferase</fullName>
    </submittedName>
</protein>
<evidence type="ECO:0000259" key="1">
    <source>
        <dbReference type="Pfam" id="PF00884"/>
    </source>
</evidence>
<dbReference type="Pfam" id="PF00884">
    <property type="entry name" value="Sulfatase"/>
    <property type="match status" value="1"/>
</dbReference>